<proteinExistence type="predicted"/>
<evidence type="ECO:0008006" key="4">
    <source>
        <dbReference type="Google" id="ProtNLM"/>
    </source>
</evidence>
<reference evidence="2 3" key="1">
    <citation type="submission" date="2015-01" db="EMBL/GenBank/DDBJ databases">
        <title>Sequencing and annotation of Micromonospora carbonacea strain JXNU-1 genome.</title>
        <authorList>
            <person name="Long Z."/>
            <person name="Huang Y."/>
            <person name="Jiang Y."/>
        </authorList>
    </citation>
    <scope>NUCLEOTIDE SEQUENCE [LARGE SCALE GENOMIC DNA]</scope>
    <source>
        <strain evidence="2 3">JXNU-1</strain>
    </source>
</reference>
<dbReference type="PATRIC" id="fig|47853.6.peg.4990"/>
<evidence type="ECO:0000313" key="3">
    <source>
        <dbReference type="Proteomes" id="UP000032254"/>
    </source>
</evidence>
<evidence type="ECO:0000256" key="1">
    <source>
        <dbReference type="SAM" id="SignalP"/>
    </source>
</evidence>
<accession>A0A0D0UPL6</accession>
<dbReference type="Proteomes" id="UP000032254">
    <property type="component" value="Unassembled WGS sequence"/>
</dbReference>
<organism evidence="2 3">
    <name type="scientific">Micromonospora haikouensis</name>
    <dbReference type="NCBI Taxonomy" id="686309"/>
    <lineage>
        <taxon>Bacteria</taxon>
        <taxon>Bacillati</taxon>
        <taxon>Actinomycetota</taxon>
        <taxon>Actinomycetes</taxon>
        <taxon>Micromonosporales</taxon>
        <taxon>Micromonosporaceae</taxon>
        <taxon>Micromonospora</taxon>
    </lineage>
</organism>
<feature type="signal peptide" evidence="1">
    <location>
        <begin position="1"/>
        <end position="16"/>
    </location>
</feature>
<name>A0A0D0UPL6_9ACTN</name>
<dbReference type="EMBL" id="JXSX01000003">
    <property type="protein sequence ID" value="KIR60857.1"/>
    <property type="molecule type" value="Genomic_DNA"/>
</dbReference>
<protein>
    <recommendedName>
        <fullName evidence="4">Lipoprotein</fullName>
    </recommendedName>
</protein>
<evidence type="ECO:0000313" key="2">
    <source>
        <dbReference type="EMBL" id="KIR60857.1"/>
    </source>
</evidence>
<keyword evidence="1" id="KW-0732">Signal</keyword>
<dbReference type="AlphaFoldDB" id="A0A0D0UPL6"/>
<comment type="caution">
    <text evidence="2">The sequence shown here is derived from an EMBL/GenBank/DDBJ whole genome shotgun (WGS) entry which is preliminary data.</text>
</comment>
<sequence length="295" mass="30728">MAAAAAVTLVALTGCAQPGAPAAAPAGVDAATLLSTVLDQVYGTPQQRQAGQERMWLTMQSAIAACALAKGVVYGVTPYQPMRPPTEPAPGDLLGFAPQRADFGVAARIEMLARRGETPNPGLPAAADAQGGWFTTVESCQGAATAGERLSVPDGQEELEAKLVDLLGQVQQQVAPDLPGQYANCMKTAGIDAGDLSEAYMKVEQKFPPVSFESPSDPTALPEWADAVAFEKKVAAADWACRESRVGEVIEAAAADLQQFTTTNATRLTQVADGWNAMPGLAQTLRVTIKTTTAK</sequence>
<feature type="chain" id="PRO_5038660526" description="Lipoprotein" evidence="1">
    <location>
        <begin position="17"/>
        <end position="295"/>
    </location>
</feature>
<gene>
    <name evidence="2" type="ORF">TK50_23805</name>
</gene>
<keyword evidence="3" id="KW-1185">Reference proteome</keyword>